<dbReference type="STRING" id="1505087.AYJ54_37415"/>
<evidence type="ECO:0000313" key="8">
    <source>
        <dbReference type="Proteomes" id="UP000076959"/>
    </source>
</evidence>
<evidence type="ECO:0000256" key="4">
    <source>
        <dbReference type="ARBA" id="ARBA00022840"/>
    </source>
</evidence>
<dbReference type="Gene3D" id="3.30.470.20">
    <property type="entry name" value="ATP-grasp fold, B domain"/>
    <property type="match status" value="1"/>
</dbReference>
<keyword evidence="4 5" id="KW-0067">ATP-binding</keyword>
<dbReference type="SUPFAM" id="SSF52210">
    <property type="entry name" value="Succinyl-CoA synthetase domains"/>
    <property type="match status" value="2"/>
</dbReference>
<evidence type="ECO:0000259" key="6">
    <source>
        <dbReference type="PROSITE" id="PS50975"/>
    </source>
</evidence>
<dbReference type="SMART" id="SM00881">
    <property type="entry name" value="CoA_binding"/>
    <property type="match status" value="1"/>
</dbReference>
<dbReference type="SUPFAM" id="SSF51735">
    <property type="entry name" value="NAD(P)-binding Rossmann-fold domains"/>
    <property type="match status" value="1"/>
</dbReference>
<dbReference type="Pfam" id="PF13549">
    <property type="entry name" value="ATP-grasp_5"/>
    <property type="match status" value="1"/>
</dbReference>
<dbReference type="Pfam" id="PF13380">
    <property type="entry name" value="CoA_binding_2"/>
    <property type="match status" value="1"/>
</dbReference>
<dbReference type="Pfam" id="PF13607">
    <property type="entry name" value="Succ_CoA_lig"/>
    <property type="match status" value="1"/>
</dbReference>
<name>A0A176Z8L0_9BRAD</name>
<keyword evidence="2" id="KW-0436">Ligase</keyword>
<dbReference type="GO" id="GO:0046872">
    <property type="term" value="F:metal ion binding"/>
    <property type="evidence" value="ECO:0007669"/>
    <property type="project" value="InterPro"/>
</dbReference>
<evidence type="ECO:0000256" key="3">
    <source>
        <dbReference type="ARBA" id="ARBA00022741"/>
    </source>
</evidence>
<dbReference type="Proteomes" id="UP000076959">
    <property type="component" value="Unassembled WGS sequence"/>
</dbReference>
<dbReference type="Gene3D" id="3.30.1490.20">
    <property type="entry name" value="ATP-grasp fold, A domain"/>
    <property type="match status" value="1"/>
</dbReference>
<protein>
    <recommendedName>
        <fullName evidence="6">ATP-grasp domain-containing protein</fullName>
    </recommendedName>
</protein>
<dbReference type="Gene3D" id="3.40.50.261">
    <property type="entry name" value="Succinyl-CoA synthetase domains"/>
    <property type="match status" value="2"/>
</dbReference>
<dbReference type="InterPro" id="IPR032875">
    <property type="entry name" value="Succ_CoA_lig_flav_dom"/>
</dbReference>
<keyword evidence="3 5" id="KW-0547">Nucleotide-binding</keyword>
<dbReference type="SUPFAM" id="SSF56059">
    <property type="entry name" value="Glutathione synthetase ATP-binding domain-like"/>
    <property type="match status" value="1"/>
</dbReference>
<dbReference type="GO" id="GO:0016874">
    <property type="term" value="F:ligase activity"/>
    <property type="evidence" value="ECO:0007669"/>
    <property type="project" value="UniProtKB-KW"/>
</dbReference>
<dbReference type="InterPro" id="IPR016102">
    <property type="entry name" value="Succinyl-CoA_synth-like"/>
</dbReference>
<dbReference type="Gene3D" id="3.40.50.720">
    <property type="entry name" value="NAD(P)-binding Rossmann-like Domain"/>
    <property type="match status" value="1"/>
</dbReference>
<organism evidence="7 8">
    <name type="scientific">Bradyrhizobium centrolobii</name>
    <dbReference type="NCBI Taxonomy" id="1505087"/>
    <lineage>
        <taxon>Bacteria</taxon>
        <taxon>Pseudomonadati</taxon>
        <taxon>Pseudomonadota</taxon>
        <taxon>Alphaproteobacteria</taxon>
        <taxon>Hyphomicrobiales</taxon>
        <taxon>Nitrobacteraceae</taxon>
        <taxon>Bradyrhizobium</taxon>
    </lineage>
</organism>
<dbReference type="InterPro" id="IPR013815">
    <property type="entry name" value="ATP_grasp_subdomain_1"/>
</dbReference>
<dbReference type="PANTHER" id="PTHR43334">
    <property type="entry name" value="ACETATE--COA LIGASE [ADP-FORMING]"/>
    <property type="match status" value="1"/>
</dbReference>
<dbReference type="AlphaFoldDB" id="A0A176Z8L0"/>
<evidence type="ECO:0000256" key="5">
    <source>
        <dbReference type="PROSITE-ProRule" id="PRU00409"/>
    </source>
</evidence>
<dbReference type="InterPro" id="IPR003781">
    <property type="entry name" value="CoA-bd"/>
</dbReference>
<dbReference type="EMBL" id="LUUB01000005">
    <property type="protein sequence ID" value="OAF17030.1"/>
    <property type="molecule type" value="Genomic_DNA"/>
</dbReference>
<evidence type="ECO:0000313" key="7">
    <source>
        <dbReference type="EMBL" id="OAF17030.1"/>
    </source>
</evidence>
<evidence type="ECO:0000256" key="1">
    <source>
        <dbReference type="ARBA" id="ARBA00022532"/>
    </source>
</evidence>
<dbReference type="GO" id="GO:0006099">
    <property type="term" value="P:tricarboxylic acid cycle"/>
    <property type="evidence" value="ECO:0007669"/>
    <property type="project" value="UniProtKB-KW"/>
</dbReference>
<reference evidence="7 8" key="1">
    <citation type="submission" date="2016-03" db="EMBL/GenBank/DDBJ databases">
        <title>Draft Genome Sequence of the Strain BR 10245 (Bradyrhizobium sp.) isolated from nodules of Centrolobium paraense.</title>
        <authorList>
            <person name="Simoes-Araujo J.L.Sr."/>
            <person name="Barauna A.C."/>
            <person name="Silva K."/>
            <person name="Zilli J.E."/>
        </authorList>
    </citation>
    <scope>NUCLEOTIDE SEQUENCE [LARGE SCALE GENOMIC DNA]</scope>
    <source>
        <strain evidence="7 8">BR 10245</strain>
    </source>
</reference>
<proteinExistence type="predicted"/>
<feature type="domain" description="ATP-grasp" evidence="6">
    <location>
        <begin position="467"/>
        <end position="503"/>
    </location>
</feature>
<dbReference type="InterPro" id="IPR051538">
    <property type="entry name" value="Acyl-CoA_Synth/Transferase"/>
</dbReference>
<comment type="caution">
    <text evidence="7">The sequence shown here is derived from an EMBL/GenBank/DDBJ whole genome shotgun (WGS) entry which is preliminary data.</text>
</comment>
<evidence type="ECO:0000256" key="2">
    <source>
        <dbReference type="ARBA" id="ARBA00022598"/>
    </source>
</evidence>
<sequence length="671" mass="71985">MRRTPLEHYKRIGYSGTVAAVNPKYEEVAGYPCYPSLKGMPFVPDAVLILRNRDAIVAALEEAAEVGVRAAVIPEMGFAEAGADGAAAQARIADVARASGMAVLGPNSGGMINWADRVHLNMGAFEVHRPGHVALISQGGGTRLALLGTGRGVRWSHAIIAGNEAVTGSADILRYFVDDPNVRVICGFIEAVRDPERFFFECDRAHAAGKPVILLKPGRTEASQELATAHTGALAAPYRFYRELFKKHGVVRVDSLEELLASAMLAQTGRPVGEGRVGAVCPSGGLIQMYVDEMAKCEAVRYAEFQPETVKSIRSIIPPEIVCRNPLDAYWGYDGAEESSKKIYKAIATDRNVDVFTVLHFPNLNGPAGELEDTYAACAVEVAAATDKPVALLTPVDGSIPLTKANDLLDKNIIVLGQREAFRALDRAVKWARPLPPISEVPLIDRVRMAKQLHDLGDKPFSGRPALDFLAAAGIPVVESRFVTSVDAAISAANELGYPVVAKIGDTGVLHRTELSGVVTNIRDAKELSQAATKLFAAGSQVLIVQPFVRDGTEMILGLETDPVLGSFILVGQGGIWTEIMEDVALRPAGLRVGEPERMLDELRVQKILRGFRGAPALDVDALTGTLTRLDAIARSLGDQIRSIDINPLIVRKNGAVAVDALIVPASRRNE</sequence>
<dbReference type="InterPro" id="IPR036291">
    <property type="entry name" value="NAD(P)-bd_dom_sf"/>
</dbReference>
<keyword evidence="8" id="KW-1185">Reference proteome</keyword>
<gene>
    <name evidence="7" type="ORF">AYJ54_37415</name>
</gene>
<dbReference type="InterPro" id="IPR011761">
    <property type="entry name" value="ATP-grasp"/>
</dbReference>
<dbReference type="PROSITE" id="PS50975">
    <property type="entry name" value="ATP_GRASP"/>
    <property type="match status" value="1"/>
</dbReference>
<accession>A0A176Z8L0</accession>
<dbReference type="PANTHER" id="PTHR43334:SF1">
    <property type="entry name" value="3-HYDROXYPROPIONATE--COA LIGASE [ADP-FORMING]"/>
    <property type="match status" value="1"/>
</dbReference>
<dbReference type="GO" id="GO:0005524">
    <property type="term" value="F:ATP binding"/>
    <property type="evidence" value="ECO:0007669"/>
    <property type="project" value="UniProtKB-UniRule"/>
</dbReference>
<keyword evidence="1" id="KW-0816">Tricarboxylic acid cycle</keyword>